<name>A0AAJ5RX67_9PSED</name>
<feature type="compositionally biased region" description="Low complexity" evidence="1">
    <location>
        <begin position="190"/>
        <end position="205"/>
    </location>
</feature>
<dbReference type="EMBL" id="CP118677">
    <property type="protein sequence ID" value="WEA18930.1"/>
    <property type="molecule type" value="Genomic_DNA"/>
</dbReference>
<gene>
    <name evidence="3" type="ORF">PWA60_16680</name>
</gene>
<proteinExistence type="predicted"/>
<organism evidence="3 4">
    <name type="scientific">Pseudomonas juntendi</name>
    <dbReference type="NCBI Taxonomy" id="2666183"/>
    <lineage>
        <taxon>Bacteria</taxon>
        <taxon>Pseudomonadati</taxon>
        <taxon>Pseudomonadota</taxon>
        <taxon>Gammaproteobacteria</taxon>
        <taxon>Pseudomonadales</taxon>
        <taxon>Pseudomonadaceae</taxon>
        <taxon>Pseudomonas</taxon>
    </lineage>
</organism>
<dbReference type="InterPro" id="IPR041227">
    <property type="entry name" value="FluMu_N"/>
</dbReference>
<reference evidence="3" key="1">
    <citation type="submission" date="2023-02" db="EMBL/GenBank/DDBJ databases">
        <title>tmexCD-toprJ-like cluster.</title>
        <authorList>
            <person name="Gao X."/>
            <person name="Wang C."/>
            <person name="Liu J."/>
        </authorList>
    </citation>
    <scope>NUCLEOTIDE SEQUENCE</scope>
    <source>
        <strain evidence="3">GDW21C697WI</strain>
    </source>
</reference>
<dbReference type="Pfam" id="PF17891">
    <property type="entry name" value="FluMu_N"/>
    <property type="match status" value="1"/>
</dbReference>
<sequence length="219" mass="23144">MGVIIKSMTDGFRRGGIAHRAKGTYYQDGVLTEQQLAVMRDDPHLLVVEGVQEDALQAEQDNTELLQELATTIATLEYELGQVKTGRLLLVSNLEDARAELESARSAQQVVLERRLALPGLVVEATKLLTPADPAQEGVIFITADTLAAVIAEQLQHQQVAPEAQDDADRSTLSNADGDESPTPAPVPPVAAADGPPAGAVAPDKAPGKRGKAAQKDAD</sequence>
<dbReference type="Gene3D" id="3.40.5.80">
    <property type="match status" value="1"/>
</dbReference>
<feature type="region of interest" description="Disordered" evidence="1">
    <location>
        <begin position="158"/>
        <end position="219"/>
    </location>
</feature>
<evidence type="ECO:0000256" key="1">
    <source>
        <dbReference type="SAM" id="MobiDB-lite"/>
    </source>
</evidence>
<evidence type="ECO:0000259" key="2">
    <source>
        <dbReference type="Pfam" id="PF17891"/>
    </source>
</evidence>
<evidence type="ECO:0000313" key="4">
    <source>
        <dbReference type="Proteomes" id="UP001217631"/>
    </source>
</evidence>
<evidence type="ECO:0000313" key="3">
    <source>
        <dbReference type="EMBL" id="WEA18930.1"/>
    </source>
</evidence>
<feature type="domain" description="Mu-like prophage FluMu N-terminal" evidence="2">
    <location>
        <begin position="3"/>
        <end position="47"/>
    </location>
</feature>
<accession>A0AAJ5RX67</accession>
<dbReference type="RefSeq" id="WP_274999940.1">
    <property type="nucleotide sequence ID" value="NZ_CP118677.1"/>
</dbReference>
<dbReference type="SUPFAM" id="SSF160059">
    <property type="entry name" value="PriA/YqbF domain"/>
    <property type="match status" value="1"/>
</dbReference>
<dbReference type="Proteomes" id="UP001217631">
    <property type="component" value="Chromosome"/>
</dbReference>
<dbReference type="AlphaFoldDB" id="A0AAJ5RX67"/>
<protein>
    <submittedName>
        <fullName evidence="3">HI1506-related protein</fullName>
    </submittedName>
</protein>